<reference evidence="4 5" key="1">
    <citation type="submission" date="2022-07" db="EMBL/GenBank/DDBJ databases">
        <title>Novel species in genus cellulomonas.</title>
        <authorList>
            <person name="Ye L."/>
        </authorList>
    </citation>
    <scope>NUCLEOTIDE SEQUENCE [LARGE SCALE GENOMIC DNA]</scope>
    <source>
        <strain evidence="5">zg-Y338</strain>
    </source>
</reference>
<keyword evidence="5" id="KW-1185">Reference proteome</keyword>
<evidence type="ECO:0000259" key="3">
    <source>
        <dbReference type="PROSITE" id="PS51782"/>
    </source>
</evidence>
<dbReference type="InterPro" id="IPR036779">
    <property type="entry name" value="LysM_dom_sf"/>
</dbReference>
<evidence type="ECO:0000313" key="5">
    <source>
        <dbReference type="Proteomes" id="UP001316189"/>
    </source>
</evidence>
<dbReference type="PROSITE" id="PS51782">
    <property type="entry name" value="LYSM"/>
    <property type="match status" value="1"/>
</dbReference>
<feature type="domain" description="LysM" evidence="3">
    <location>
        <begin position="84"/>
        <end position="134"/>
    </location>
</feature>
<accession>A0ABY5KV99</accession>
<evidence type="ECO:0000256" key="1">
    <source>
        <dbReference type="SAM" id="MobiDB-lite"/>
    </source>
</evidence>
<keyword evidence="2" id="KW-0812">Transmembrane</keyword>
<dbReference type="EMBL" id="CP101988">
    <property type="protein sequence ID" value="UUI74144.1"/>
    <property type="molecule type" value="Genomic_DNA"/>
</dbReference>
<feature type="transmembrane region" description="Helical" evidence="2">
    <location>
        <begin position="53"/>
        <end position="74"/>
    </location>
</feature>
<proteinExistence type="predicted"/>
<feature type="compositionally biased region" description="Low complexity" evidence="1">
    <location>
        <begin position="21"/>
        <end position="37"/>
    </location>
</feature>
<sequence>MSTMVIGSVARQGDAVVIPCPARRPSPAAGRGTARPARPVEPTLQLTPRGRRVVAMLSLMLVTAFGLIGTKAVAGAPARALEVQAYTVAAGDTYWDLAADLAAPGEDVRDVLLELVDLNGAQGAGLTAGQRILLPVER</sequence>
<evidence type="ECO:0000256" key="2">
    <source>
        <dbReference type="SAM" id="Phobius"/>
    </source>
</evidence>
<dbReference type="Proteomes" id="UP001316189">
    <property type="component" value="Chromosome"/>
</dbReference>
<dbReference type="Gene3D" id="3.10.350.10">
    <property type="entry name" value="LysM domain"/>
    <property type="match status" value="1"/>
</dbReference>
<name>A0ABY5KV99_9CELL</name>
<feature type="region of interest" description="Disordered" evidence="1">
    <location>
        <begin position="20"/>
        <end position="39"/>
    </location>
</feature>
<dbReference type="Pfam" id="PF01476">
    <property type="entry name" value="LysM"/>
    <property type="match status" value="1"/>
</dbReference>
<dbReference type="InterPro" id="IPR018392">
    <property type="entry name" value="LysM"/>
</dbReference>
<gene>
    <name evidence="4" type="ORF">NP064_09920</name>
</gene>
<dbReference type="CDD" id="cd00118">
    <property type="entry name" value="LysM"/>
    <property type="match status" value="1"/>
</dbReference>
<protein>
    <submittedName>
        <fullName evidence="4">LysM peptidoglycan-binding domain-containing protein</fullName>
    </submittedName>
</protein>
<evidence type="ECO:0000313" key="4">
    <source>
        <dbReference type="EMBL" id="UUI74144.1"/>
    </source>
</evidence>
<organism evidence="4 5">
    <name type="scientific">Cellulomonas chengniuliangii</name>
    <dbReference type="NCBI Taxonomy" id="2968084"/>
    <lineage>
        <taxon>Bacteria</taxon>
        <taxon>Bacillati</taxon>
        <taxon>Actinomycetota</taxon>
        <taxon>Actinomycetes</taxon>
        <taxon>Micrococcales</taxon>
        <taxon>Cellulomonadaceae</taxon>
        <taxon>Cellulomonas</taxon>
    </lineage>
</organism>
<keyword evidence="2" id="KW-0472">Membrane</keyword>
<keyword evidence="2" id="KW-1133">Transmembrane helix</keyword>
<dbReference type="RefSeq" id="WP_227569824.1">
    <property type="nucleotide sequence ID" value="NZ_CP101988.1"/>
</dbReference>